<accession>A0A9E7E7G3</accession>
<proteinExistence type="predicted"/>
<dbReference type="Proteomes" id="UP001055439">
    <property type="component" value="Chromosome 1"/>
</dbReference>
<gene>
    <name evidence="1" type="ORF">MUK42_33771</name>
</gene>
<dbReference type="AlphaFoldDB" id="A0A9E7E7G3"/>
<reference evidence="1" key="1">
    <citation type="submission" date="2022-05" db="EMBL/GenBank/DDBJ databases">
        <title>The Musa troglodytarum L. genome provides insights into the mechanism of non-climacteric behaviour and enrichment of carotenoids.</title>
        <authorList>
            <person name="Wang J."/>
        </authorList>
    </citation>
    <scope>NUCLEOTIDE SEQUENCE</scope>
    <source>
        <tissue evidence="1">Leaf</tissue>
    </source>
</reference>
<evidence type="ECO:0000313" key="1">
    <source>
        <dbReference type="EMBL" id="URD71840.1"/>
    </source>
</evidence>
<dbReference type="EMBL" id="CP097502">
    <property type="protein sequence ID" value="URD71840.1"/>
    <property type="molecule type" value="Genomic_DNA"/>
</dbReference>
<sequence length="37" mass="4293">MTVIKFAEGRCLIGFFCAVSKIQDIDHSKHIRPREFV</sequence>
<protein>
    <submittedName>
        <fullName evidence="1">Uncharacterized protein</fullName>
    </submittedName>
</protein>
<name>A0A9E7E7G3_9LILI</name>
<organism evidence="1 2">
    <name type="scientific">Musa troglodytarum</name>
    <name type="common">fe'i banana</name>
    <dbReference type="NCBI Taxonomy" id="320322"/>
    <lineage>
        <taxon>Eukaryota</taxon>
        <taxon>Viridiplantae</taxon>
        <taxon>Streptophyta</taxon>
        <taxon>Embryophyta</taxon>
        <taxon>Tracheophyta</taxon>
        <taxon>Spermatophyta</taxon>
        <taxon>Magnoliopsida</taxon>
        <taxon>Liliopsida</taxon>
        <taxon>Zingiberales</taxon>
        <taxon>Musaceae</taxon>
        <taxon>Musa</taxon>
    </lineage>
</organism>
<keyword evidence="2" id="KW-1185">Reference proteome</keyword>
<evidence type="ECO:0000313" key="2">
    <source>
        <dbReference type="Proteomes" id="UP001055439"/>
    </source>
</evidence>